<organism evidence="2 3">
    <name type="scientific">Methylobacterium hispanicum</name>
    <dbReference type="NCBI Taxonomy" id="270350"/>
    <lineage>
        <taxon>Bacteria</taxon>
        <taxon>Pseudomonadati</taxon>
        <taxon>Pseudomonadota</taxon>
        <taxon>Alphaproteobacteria</taxon>
        <taxon>Hyphomicrobiales</taxon>
        <taxon>Methylobacteriaceae</taxon>
        <taxon>Methylobacterium</taxon>
    </lineage>
</organism>
<dbReference type="GO" id="GO:0016747">
    <property type="term" value="F:acyltransferase activity, transferring groups other than amino-acyl groups"/>
    <property type="evidence" value="ECO:0007669"/>
    <property type="project" value="InterPro"/>
</dbReference>
<dbReference type="Proteomes" id="UP001055247">
    <property type="component" value="Unassembled WGS sequence"/>
</dbReference>
<reference evidence="2" key="1">
    <citation type="journal article" date="2016" name="Front. Microbiol.">
        <title>Genome Sequence of the Piezophilic, Mesophilic Sulfate-Reducing Bacterium Desulfovibrio indicus J2T.</title>
        <authorList>
            <person name="Cao J."/>
            <person name="Maignien L."/>
            <person name="Shao Z."/>
            <person name="Alain K."/>
            <person name="Jebbar M."/>
        </authorList>
    </citation>
    <scope>NUCLEOTIDE SEQUENCE</scope>
    <source>
        <strain evidence="2">DSM 16372</strain>
    </source>
</reference>
<evidence type="ECO:0000313" key="2">
    <source>
        <dbReference type="EMBL" id="GJD92343.1"/>
    </source>
</evidence>
<reference evidence="2" key="2">
    <citation type="submission" date="2021-08" db="EMBL/GenBank/DDBJ databases">
        <authorList>
            <person name="Tani A."/>
            <person name="Ola A."/>
            <person name="Ogura Y."/>
            <person name="Katsura K."/>
            <person name="Hayashi T."/>
        </authorList>
    </citation>
    <scope>NUCLEOTIDE SEQUENCE</scope>
    <source>
        <strain evidence="2">DSM 16372</strain>
    </source>
</reference>
<dbReference type="PANTHER" id="PTHR43792">
    <property type="entry name" value="GNAT FAMILY, PUTATIVE (AFU_ORTHOLOGUE AFUA_3G00765)-RELATED-RELATED"/>
    <property type="match status" value="1"/>
</dbReference>
<dbReference type="Gene3D" id="3.40.630.30">
    <property type="match status" value="1"/>
</dbReference>
<protein>
    <recommendedName>
        <fullName evidence="1">N-acetyltransferase domain-containing protein</fullName>
    </recommendedName>
</protein>
<dbReference type="AlphaFoldDB" id="A0AAV4ZXB2"/>
<evidence type="ECO:0000259" key="1">
    <source>
        <dbReference type="Pfam" id="PF13302"/>
    </source>
</evidence>
<dbReference type="Pfam" id="PF13302">
    <property type="entry name" value="Acetyltransf_3"/>
    <property type="match status" value="1"/>
</dbReference>
<accession>A0AAV4ZXB2</accession>
<dbReference type="EMBL" id="BPQO01000042">
    <property type="protein sequence ID" value="GJD92343.1"/>
    <property type="molecule type" value="Genomic_DNA"/>
</dbReference>
<name>A0AAV4ZXB2_9HYPH</name>
<gene>
    <name evidence="2" type="ORF">BHAOGJBA_5896</name>
</gene>
<dbReference type="InterPro" id="IPR016181">
    <property type="entry name" value="Acyl_CoA_acyltransferase"/>
</dbReference>
<dbReference type="SUPFAM" id="SSF55729">
    <property type="entry name" value="Acyl-CoA N-acyltransferases (Nat)"/>
    <property type="match status" value="1"/>
</dbReference>
<keyword evidence="3" id="KW-1185">Reference proteome</keyword>
<sequence>MFPDLTRDDVFRIETGRLWLRWPMAKDAGAILRLAGDPAVAEMTARIPHPLPRAEVDAFLLRARTENAAGTGLTLALARRSAPAELVGIVGIVAGEAEPELGYWLGQPHWGGGLMREAVAALLDAYFAYAGGAVVAASARTDNPASRRLLERCGFVRTVVATRPCPARGGVTVDLFRLERARWLGSATTGAGAARAA</sequence>
<dbReference type="InterPro" id="IPR000182">
    <property type="entry name" value="GNAT_dom"/>
</dbReference>
<dbReference type="RefSeq" id="WP_238231969.1">
    <property type="nucleotide sequence ID" value="NZ_BPQO01000042.1"/>
</dbReference>
<feature type="domain" description="N-acetyltransferase" evidence="1">
    <location>
        <begin position="17"/>
        <end position="156"/>
    </location>
</feature>
<comment type="caution">
    <text evidence="2">The sequence shown here is derived from an EMBL/GenBank/DDBJ whole genome shotgun (WGS) entry which is preliminary data.</text>
</comment>
<dbReference type="InterPro" id="IPR051531">
    <property type="entry name" value="N-acetyltransferase"/>
</dbReference>
<evidence type="ECO:0000313" key="3">
    <source>
        <dbReference type="Proteomes" id="UP001055247"/>
    </source>
</evidence>
<proteinExistence type="predicted"/>